<evidence type="ECO:0000313" key="3">
    <source>
        <dbReference type="EMBL" id="GIF70873.1"/>
    </source>
</evidence>
<dbReference type="EMBL" id="BONE01000002">
    <property type="protein sequence ID" value="GIF70873.1"/>
    <property type="molecule type" value="Genomic_DNA"/>
</dbReference>
<organism evidence="3 4">
    <name type="scientific">Asanoa siamensis</name>
    <dbReference type="NCBI Taxonomy" id="926357"/>
    <lineage>
        <taxon>Bacteria</taxon>
        <taxon>Bacillati</taxon>
        <taxon>Actinomycetota</taxon>
        <taxon>Actinomycetes</taxon>
        <taxon>Micromonosporales</taxon>
        <taxon>Micromonosporaceae</taxon>
        <taxon>Asanoa</taxon>
    </lineage>
</organism>
<protein>
    <recommendedName>
        <fullName evidence="2">DUF397 domain-containing protein</fullName>
    </recommendedName>
</protein>
<evidence type="ECO:0000259" key="2">
    <source>
        <dbReference type="Pfam" id="PF04149"/>
    </source>
</evidence>
<feature type="compositionally biased region" description="Basic and acidic residues" evidence="1">
    <location>
        <begin position="103"/>
        <end position="115"/>
    </location>
</feature>
<evidence type="ECO:0000313" key="4">
    <source>
        <dbReference type="Proteomes" id="UP000604117"/>
    </source>
</evidence>
<gene>
    <name evidence="3" type="ORF">Asi02nite_03910</name>
</gene>
<feature type="domain" description="DUF397" evidence="2">
    <location>
        <begin position="26"/>
        <end position="75"/>
    </location>
</feature>
<feature type="region of interest" description="Disordered" evidence="1">
    <location>
        <begin position="85"/>
        <end position="115"/>
    </location>
</feature>
<comment type="caution">
    <text evidence="3">The sequence shown here is derived from an EMBL/GenBank/DDBJ whole genome shotgun (WGS) entry which is preliminary data.</text>
</comment>
<keyword evidence="4" id="KW-1185">Reference proteome</keyword>
<name>A0ABQ4CHY1_9ACTN</name>
<dbReference type="Pfam" id="PF04149">
    <property type="entry name" value="DUF397"/>
    <property type="match status" value="1"/>
</dbReference>
<dbReference type="Proteomes" id="UP000604117">
    <property type="component" value="Unassembled WGS sequence"/>
</dbReference>
<sequence length="115" mass="12266">MIALTVTVTLRSVTEVCDIVLMGITLAWRRSSHCESNQCVDVAVTAAGVLVRGNAGGPVLRFPPEAWRALCAALKASGGDGDRFVGVARRRPDPAGHLALGPEGHERDRARQHDQ</sequence>
<reference evidence="3 4" key="1">
    <citation type="submission" date="2021-01" db="EMBL/GenBank/DDBJ databases">
        <title>Whole genome shotgun sequence of Asanoa siamensis NBRC 107932.</title>
        <authorList>
            <person name="Komaki H."/>
            <person name="Tamura T."/>
        </authorList>
    </citation>
    <scope>NUCLEOTIDE SEQUENCE [LARGE SCALE GENOMIC DNA]</scope>
    <source>
        <strain evidence="3 4">NBRC 107932</strain>
    </source>
</reference>
<dbReference type="InterPro" id="IPR007278">
    <property type="entry name" value="DUF397"/>
</dbReference>
<proteinExistence type="predicted"/>
<evidence type="ECO:0000256" key="1">
    <source>
        <dbReference type="SAM" id="MobiDB-lite"/>
    </source>
</evidence>
<accession>A0ABQ4CHY1</accession>